<keyword evidence="14 23" id="KW-0460">Magnesium</keyword>
<feature type="binding site" evidence="22">
    <location>
        <position position="81"/>
    </location>
    <ligand>
        <name>ATP</name>
        <dbReference type="ChEBI" id="CHEBI:30616"/>
    </ligand>
</feature>
<feature type="transmembrane region" description="Helical" evidence="24">
    <location>
        <begin position="57"/>
        <end position="80"/>
    </location>
</feature>
<feature type="binding site" evidence="22">
    <location>
        <position position="14"/>
    </location>
    <ligand>
        <name>ATP</name>
        <dbReference type="ChEBI" id="CHEBI:30616"/>
    </ligand>
</feature>
<keyword evidence="17 24" id="KW-0472">Membrane</keyword>
<feature type="binding site" evidence="23">
    <location>
        <position position="33"/>
    </location>
    <ligand>
        <name>a divalent metal cation</name>
        <dbReference type="ChEBI" id="CHEBI:60240"/>
    </ligand>
</feature>
<keyword evidence="6" id="KW-0444">Lipid biosynthesis</keyword>
<keyword evidence="10 23" id="KW-0479">Metal-binding</keyword>
<dbReference type="PANTHER" id="PTHR34299">
    <property type="entry name" value="DIACYLGLYCEROL KINASE"/>
    <property type="match status" value="1"/>
</dbReference>
<evidence type="ECO:0000313" key="25">
    <source>
        <dbReference type="EMBL" id="GAC16880.1"/>
    </source>
</evidence>
<organism evidence="25 26">
    <name type="scientific">Aliiglaciecola lipolytica E3</name>
    <dbReference type="NCBI Taxonomy" id="1127673"/>
    <lineage>
        <taxon>Bacteria</taxon>
        <taxon>Pseudomonadati</taxon>
        <taxon>Pseudomonadota</taxon>
        <taxon>Gammaproteobacteria</taxon>
        <taxon>Alteromonadales</taxon>
        <taxon>Alteromonadaceae</taxon>
        <taxon>Aliiglaciecola</taxon>
    </lineage>
</organism>
<keyword evidence="16 24" id="KW-0443">Lipid metabolism</keyword>
<dbReference type="EC" id="2.7.1.107" evidence="3 24"/>
<keyword evidence="12 24" id="KW-0418">Kinase</keyword>
<dbReference type="AlphaFoldDB" id="K6Z0A3"/>
<feature type="active site" description="Proton acceptor" evidence="20">
    <location>
        <position position="74"/>
    </location>
</feature>
<evidence type="ECO:0000256" key="22">
    <source>
        <dbReference type="PIRSR" id="PIRSR600829-3"/>
    </source>
</evidence>
<comment type="cofactor">
    <cofactor evidence="23">
        <name>Mg(2+)</name>
        <dbReference type="ChEBI" id="CHEBI:18420"/>
    </cofactor>
    <text evidence="23">Mn(2+), Zn(2+), Cd(2+) and Co(2+) support activity to lesser extents.</text>
</comment>
<comment type="caution">
    <text evidence="25">The sequence shown here is derived from an EMBL/GenBank/DDBJ whole genome shotgun (WGS) entry which is preliminary data.</text>
</comment>
<evidence type="ECO:0000256" key="16">
    <source>
        <dbReference type="ARBA" id="ARBA00023098"/>
    </source>
</evidence>
<keyword evidence="5" id="KW-1003">Cell membrane</keyword>
<reference evidence="25 26" key="1">
    <citation type="journal article" date="2017" name="Antonie Van Leeuwenhoek">
        <title>Rhizobium rhizosphaerae sp. nov., a novel species isolated from rice rhizosphere.</title>
        <authorList>
            <person name="Zhao J.J."/>
            <person name="Zhang J."/>
            <person name="Zhang R.J."/>
            <person name="Zhang C.W."/>
            <person name="Yin H.Q."/>
            <person name="Zhang X.X."/>
        </authorList>
    </citation>
    <scope>NUCLEOTIDE SEQUENCE [LARGE SCALE GENOMIC DNA]</scope>
    <source>
        <strain evidence="25 26">E3</strain>
    </source>
</reference>
<evidence type="ECO:0000256" key="4">
    <source>
        <dbReference type="ARBA" id="ARBA00017575"/>
    </source>
</evidence>
<dbReference type="InterPro" id="IPR036945">
    <property type="entry name" value="DAGK_sf"/>
</dbReference>
<accession>K6Z0A3</accession>
<dbReference type="Gene3D" id="1.10.287.3610">
    <property type="match status" value="1"/>
</dbReference>
<dbReference type="CDD" id="cd14264">
    <property type="entry name" value="DAGK_IM"/>
    <property type="match status" value="1"/>
</dbReference>
<comment type="function">
    <text evidence="24">Catalyzes the ATP-dependent phosphorylation of sn-l,2-diacylglycerol (DAG) to phosphatidic acid. Involved in the recycling of diacylglycerol produced as a by-product during membrane-derived oligosaccharide (MDO) biosynthesis.</text>
</comment>
<dbReference type="Pfam" id="PF01219">
    <property type="entry name" value="DAGK_prokar"/>
    <property type="match status" value="1"/>
</dbReference>
<dbReference type="PROSITE" id="PS01069">
    <property type="entry name" value="DAGK_PROKAR"/>
    <property type="match status" value="1"/>
</dbReference>
<dbReference type="PANTHER" id="PTHR34299:SF1">
    <property type="entry name" value="DIACYLGLYCEROL KINASE"/>
    <property type="match status" value="1"/>
</dbReference>
<feature type="transmembrane region" description="Helical" evidence="24">
    <location>
        <begin position="101"/>
        <end position="122"/>
    </location>
</feature>
<gene>
    <name evidence="25" type="primary">dgkA</name>
    <name evidence="25" type="ORF">GLIP_4269</name>
</gene>
<protein>
    <recommendedName>
        <fullName evidence="4 24">Diacylglycerol kinase</fullName>
        <ecNumber evidence="3 24">2.7.1.107</ecNumber>
    </recommendedName>
</protein>
<feature type="binding site" evidence="23">
    <location>
        <position position="81"/>
    </location>
    <ligand>
        <name>a divalent metal cation</name>
        <dbReference type="ChEBI" id="CHEBI:60240"/>
    </ligand>
</feature>
<name>K6Z0A3_9ALTE</name>
<dbReference type="GO" id="GO:0005524">
    <property type="term" value="F:ATP binding"/>
    <property type="evidence" value="ECO:0007669"/>
    <property type="project" value="UniProtKB-KW"/>
</dbReference>
<dbReference type="Proteomes" id="UP000006334">
    <property type="component" value="Unassembled WGS sequence"/>
</dbReference>
<keyword evidence="26" id="KW-1185">Reference proteome</keyword>
<feature type="binding site" evidence="21">
    <location>
        <position position="74"/>
    </location>
    <ligand>
        <name>substrate</name>
    </ligand>
</feature>
<dbReference type="GO" id="GO:0006654">
    <property type="term" value="P:phosphatidic acid biosynthetic process"/>
    <property type="evidence" value="ECO:0007669"/>
    <property type="project" value="InterPro"/>
</dbReference>
<evidence type="ECO:0000313" key="26">
    <source>
        <dbReference type="Proteomes" id="UP000006334"/>
    </source>
</evidence>
<feature type="binding site" evidence="22">
    <location>
        <begin position="99"/>
        <end position="100"/>
    </location>
    <ligand>
        <name>ATP</name>
        <dbReference type="ChEBI" id="CHEBI:30616"/>
    </ligand>
</feature>
<feature type="binding site" evidence="21">
    <location>
        <begin position="35"/>
        <end position="39"/>
    </location>
    <ligand>
        <name>substrate</name>
    </ligand>
</feature>
<keyword evidence="19 24" id="KW-1208">Phospholipid metabolism</keyword>
<evidence type="ECO:0000256" key="12">
    <source>
        <dbReference type="ARBA" id="ARBA00022777"/>
    </source>
</evidence>
<comment type="caution">
    <text evidence="24">Lacks conserved residue(s) required for the propagation of feature annotation.</text>
</comment>
<evidence type="ECO:0000256" key="7">
    <source>
        <dbReference type="ARBA" id="ARBA00022519"/>
    </source>
</evidence>
<dbReference type="eggNOG" id="COG0818">
    <property type="taxonomic scope" value="Bacteria"/>
</dbReference>
<evidence type="ECO:0000256" key="5">
    <source>
        <dbReference type="ARBA" id="ARBA00022475"/>
    </source>
</evidence>
<evidence type="ECO:0000256" key="21">
    <source>
        <dbReference type="PIRSR" id="PIRSR600829-2"/>
    </source>
</evidence>
<keyword evidence="18" id="KW-0594">Phospholipid biosynthesis</keyword>
<comment type="subcellular location">
    <subcellularLocation>
        <location evidence="1 24">Cell inner membrane</location>
        <topology evidence="1 24">Multi-pass membrane protein</topology>
    </subcellularLocation>
</comment>
<keyword evidence="13 22" id="KW-0067">ATP-binding</keyword>
<evidence type="ECO:0000256" key="6">
    <source>
        <dbReference type="ARBA" id="ARBA00022516"/>
    </source>
</evidence>
<dbReference type="InterPro" id="IPR000829">
    <property type="entry name" value="DAGK"/>
</dbReference>
<evidence type="ECO:0000256" key="2">
    <source>
        <dbReference type="ARBA" id="ARBA00005967"/>
    </source>
</evidence>
<evidence type="ECO:0000256" key="3">
    <source>
        <dbReference type="ARBA" id="ARBA00012133"/>
    </source>
</evidence>
<keyword evidence="15 24" id="KW-1133">Transmembrane helix</keyword>
<comment type="similarity">
    <text evidence="2 24">Belongs to the bacterial diacylglycerol kinase family.</text>
</comment>
<evidence type="ECO:0000256" key="15">
    <source>
        <dbReference type="ARBA" id="ARBA00022989"/>
    </source>
</evidence>
<feature type="binding site" evidence="21">
    <location>
        <position position="14"/>
    </location>
    <ligand>
        <name>substrate</name>
    </ligand>
</feature>
<dbReference type="EMBL" id="BAEN01000076">
    <property type="protein sequence ID" value="GAC16880.1"/>
    <property type="molecule type" value="Genomic_DNA"/>
</dbReference>
<dbReference type="GO" id="GO:0005886">
    <property type="term" value="C:plasma membrane"/>
    <property type="evidence" value="ECO:0007669"/>
    <property type="project" value="UniProtKB-SubCell"/>
</dbReference>
<evidence type="ECO:0000256" key="19">
    <source>
        <dbReference type="ARBA" id="ARBA00023264"/>
    </source>
</evidence>
<evidence type="ECO:0000256" key="24">
    <source>
        <dbReference type="RuleBase" id="RU363065"/>
    </source>
</evidence>
<evidence type="ECO:0000256" key="8">
    <source>
        <dbReference type="ARBA" id="ARBA00022679"/>
    </source>
</evidence>
<evidence type="ECO:0000256" key="20">
    <source>
        <dbReference type="PIRSR" id="PIRSR600829-1"/>
    </source>
</evidence>
<evidence type="ECO:0000256" key="10">
    <source>
        <dbReference type="ARBA" id="ARBA00022723"/>
    </source>
</evidence>
<dbReference type="RefSeq" id="WP_008846682.1">
    <property type="nucleotide sequence ID" value="NZ_BAEN01000076.1"/>
</dbReference>
<feature type="binding site" evidence="22">
    <location>
        <position position="33"/>
    </location>
    <ligand>
        <name>ATP</name>
        <dbReference type="ChEBI" id="CHEBI:30616"/>
    </ligand>
</feature>
<dbReference type="InterPro" id="IPR033718">
    <property type="entry name" value="DAGK_prok"/>
</dbReference>
<sequence length="124" mass="14014">MIFDRDNKPKGIRRIYLATLNSLRAIQWLMKNEAAFRQESMLLLIAIPSSFYVTENIIMQFGLILSVIFVLLMEIINTAIEVVVDRVSLDIHPLSGLAKDLGSALVMISMIVALVLWCVAIFNF</sequence>
<evidence type="ECO:0000256" key="13">
    <source>
        <dbReference type="ARBA" id="ARBA00022840"/>
    </source>
</evidence>
<keyword evidence="11 22" id="KW-0547">Nucleotide-binding</keyword>
<feature type="binding site" evidence="21">
    <location>
        <position position="103"/>
    </location>
    <ligand>
        <name>substrate</name>
    </ligand>
</feature>
<evidence type="ECO:0000256" key="17">
    <source>
        <dbReference type="ARBA" id="ARBA00023136"/>
    </source>
</evidence>
<keyword evidence="7 24" id="KW-0997">Cell inner membrane</keyword>
<evidence type="ECO:0000256" key="14">
    <source>
        <dbReference type="ARBA" id="ARBA00022842"/>
    </source>
</evidence>
<evidence type="ECO:0000256" key="11">
    <source>
        <dbReference type="ARBA" id="ARBA00022741"/>
    </source>
</evidence>
<evidence type="ECO:0000256" key="9">
    <source>
        <dbReference type="ARBA" id="ARBA00022692"/>
    </source>
</evidence>
<proteinExistence type="inferred from homology"/>
<evidence type="ECO:0000256" key="18">
    <source>
        <dbReference type="ARBA" id="ARBA00023209"/>
    </source>
</evidence>
<dbReference type="GO" id="GO:0046872">
    <property type="term" value="F:metal ion binding"/>
    <property type="evidence" value="ECO:0007669"/>
    <property type="project" value="UniProtKB-KW"/>
</dbReference>
<keyword evidence="9 24" id="KW-0812">Transmembrane</keyword>
<comment type="catalytic activity">
    <reaction evidence="24">
        <text>a 1,2-diacyl-sn-glycerol + ATP = a 1,2-diacyl-sn-glycero-3-phosphate + ADP + H(+)</text>
        <dbReference type="Rhea" id="RHEA:10272"/>
        <dbReference type="ChEBI" id="CHEBI:15378"/>
        <dbReference type="ChEBI" id="CHEBI:17815"/>
        <dbReference type="ChEBI" id="CHEBI:30616"/>
        <dbReference type="ChEBI" id="CHEBI:58608"/>
        <dbReference type="ChEBI" id="CHEBI:456216"/>
        <dbReference type="EC" id="2.7.1.107"/>
    </reaction>
</comment>
<keyword evidence="8 24" id="KW-0808">Transferase</keyword>
<evidence type="ECO:0000256" key="1">
    <source>
        <dbReference type="ARBA" id="ARBA00004429"/>
    </source>
</evidence>
<evidence type="ECO:0000256" key="23">
    <source>
        <dbReference type="PIRSR" id="PIRSR600829-4"/>
    </source>
</evidence>
<dbReference type="GO" id="GO:0004143">
    <property type="term" value="F:ATP-dependent diacylglycerol kinase activity"/>
    <property type="evidence" value="ECO:0007669"/>
    <property type="project" value="UniProtKB-EC"/>
</dbReference>
<dbReference type="STRING" id="1127673.GLIP_4269"/>